<sequence>MVSIRQSFAKLGQLAKVCWLCQQPLRLTDVGGFCDYCRADLPRLPPRCQKWRYGHRGPVFGDAWYAACAWHPLSQNLIRQLKFQGRPELAYDLAPLLAAQLTKCYQLSGRPWPDLIMPMPMTRKRWQLRGYNQAALLAKQVGQILTIPVAYGGLRRLHDRGQQHRSNRALRWQNMQQVFHCTRTLKQQRIALLDDVLTTGASVSAAAQVIQHRGATTVDAWVFALTEANTQSD</sequence>
<keyword evidence="3" id="KW-1185">Reference proteome</keyword>
<dbReference type="InterPro" id="IPR029057">
    <property type="entry name" value="PRTase-like"/>
</dbReference>
<dbReference type="EMBL" id="PIQG01000002">
    <property type="protein sequence ID" value="RUO78669.1"/>
    <property type="molecule type" value="Genomic_DNA"/>
</dbReference>
<dbReference type="InterPro" id="IPR000836">
    <property type="entry name" value="PRTase_dom"/>
</dbReference>
<dbReference type="PANTHER" id="PTHR47505:SF1">
    <property type="entry name" value="DNA UTILIZATION PROTEIN YHGH"/>
    <property type="match status" value="1"/>
</dbReference>
<evidence type="ECO:0000313" key="2">
    <source>
        <dbReference type="EMBL" id="RUO78669.1"/>
    </source>
</evidence>
<proteinExistence type="inferred from homology"/>
<gene>
    <name evidence="2" type="ORF">CWI83_06525</name>
</gene>
<comment type="caution">
    <text evidence="2">The sequence shown here is derived from an EMBL/GenBank/DDBJ whole genome shotgun (WGS) entry which is preliminary data.</text>
</comment>
<dbReference type="Gene3D" id="3.40.50.2020">
    <property type="match status" value="1"/>
</dbReference>
<accession>A0A432ZL48</accession>
<evidence type="ECO:0000313" key="3">
    <source>
        <dbReference type="Proteomes" id="UP000288279"/>
    </source>
</evidence>
<dbReference type="PANTHER" id="PTHR47505">
    <property type="entry name" value="DNA UTILIZATION PROTEIN YHGH"/>
    <property type="match status" value="1"/>
</dbReference>
<dbReference type="RefSeq" id="WP_126827309.1">
    <property type="nucleotide sequence ID" value="NZ_PIQG01000002.1"/>
</dbReference>
<reference evidence="2 3" key="1">
    <citation type="journal article" date="2011" name="Front. Microbiol.">
        <title>Genomic signatures of strain selection and enhancement in Bacillus atrophaeus var. globigii, a historical biowarfare simulant.</title>
        <authorList>
            <person name="Gibbons H.S."/>
            <person name="Broomall S.M."/>
            <person name="McNew L.A."/>
            <person name="Daligault H."/>
            <person name="Chapman C."/>
            <person name="Bruce D."/>
            <person name="Karavis M."/>
            <person name="Krepps M."/>
            <person name="McGregor P.A."/>
            <person name="Hong C."/>
            <person name="Park K.H."/>
            <person name="Akmal A."/>
            <person name="Feldman A."/>
            <person name="Lin J.S."/>
            <person name="Chang W.E."/>
            <person name="Higgs B.W."/>
            <person name="Demirev P."/>
            <person name="Lindquist J."/>
            <person name="Liem A."/>
            <person name="Fochler E."/>
            <person name="Read T.D."/>
            <person name="Tapia R."/>
            <person name="Johnson S."/>
            <person name="Bishop-Lilly K.A."/>
            <person name="Detter C."/>
            <person name="Han C."/>
            <person name="Sozhamannan S."/>
            <person name="Rosenzweig C.N."/>
            <person name="Skowronski E.W."/>
        </authorList>
    </citation>
    <scope>NUCLEOTIDE SEQUENCE [LARGE SCALE GENOMIC DNA]</scope>
    <source>
        <strain evidence="2 3">PIT1</strain>
    </source>
</reference>
<evidence type="ECO:0000256" key="1">
    <source>
        <dbReference type="ARBA" id="ARBA00008007"/>
    </source>
</evidence>
<organism evidence="2 3">
    <name type="scientific">Pseudidiomarina taiwanensis</name>
    <dbReference type="NCBI Taxonomy" id="337250"/>
    <lineage>
        <taxon>Bacteria</taxon>
        <taxon>Pseudomonadati</taxon>
        <taxon>Pseudomonadota</taxon>
        <taxon>Gammaproteobacteria</taxon>
        <taxon>Alteromonadales</taxon>
        <taxon>Idiomarinaceae</taxon>
        <taxon>Pseudidiomarina</taxon>
    </lineage>
</organism>
<dbReference type="SUPFAM" id="SSF53271">
    <property type="entry name" value="PRTase-like"/>
    <property type="match status" value="1"/>
</dbReference>
<dbReference type="CDD" id="cd06223">
    <property type="entry name" value="PRTases_typeI"/>
    <property type="match status" value="1"/>
</dbReference>
<dbReference type="AlphaFoldDB" id="A0A432ZL48"/>
<name>A0A432ZL48_9GAMM</name>
<protein>
    <recommendedName>
        <fullName evidence="4">ComF family protein</fullName>
    </recommendedName>
</protein>
<dbReference type="InterPro" id="IPR051910">
    <property type="entry name" value="ComF/GntX_DNA_util-trans"/>
</dbReference>
<dbReference type="OrthoDB" id="9793412at2"/>
<evidence type="ECO:0008006" key="4">
    <source>
        <dbReference type="Google" id="ProtNLM"/>
    </source>
</evidence>
<comment type="similarity">
    <text evidence="1">Belongs to the ComF/GntX family.</text>
</comment>
<dbReference type="Proteomes" id="UP000288279">
    <property type="component" value="Unassembled WGS sequence"/>
</dbReference>